<reference evidence="1 2" key="1">
    <citation type="journal article" date="2014" name="Mol. Plant">
        <title>Chromosome Scale Genome Assembly and Transcriptome Profiling of Nannochloropsis gaditana in Nitrogen Depletion.</title>
        <authorList>
            <person name="Corteggiani Carpinelli E."/>
            <person name="Telatin A."/>
            <person name="Vitulo N."/>
            <person name="Forcato C."/>
            <person name="D'Angelo M."/>
            <person name="Schiavon R."/>
            <person name="Vezzi A."/>
            <person name="Giacometti G.M."/>
            <person name="Morosinotto T."/>
            <person name="Valle G."/>
        </authorList>
    </citation>
    <scope>NUCLEOTIDE SEQUENCE [LARGE SCALE GENOMIC DNA]</scope>
    <source>
        <strain evidence="1 2">B-31</strain>
    </source>
</reference>
<accession>W7TGW8</accession>
<evidence type="ECO:0000313" key="2">
    <source>
        <dbReference type="Proteomes" id="UP000019335"/>
    </source>
</evidence>
<protein>
    <submittedName>
        <fullName evidence="1">Uncharacterized protein</fullName>
    </submittedName>
</protein>
<gene>
    <name evidence="1" type="ORF">Naga_100005g144</name>
</gene>
<dbReference type="AlphaFoldDB" id="W7TGW8"/>
<organism evidence="1 2">
    <name type="scientific">Nannochloropsis gaditana</name>
    <dbReference type="NCBI Taxonomy" id="72520"/>
    <lineage>
        <taxon>Eukaryota</taxon>
        <taxon>Sar</taxon>
        <taxon>Stramenopiles</taxon>
        <taxon>Ochrophyta</taxon>
        <taxon>Eustigmatophyceae</taxon>
        <taxon>Eustigmatales</taxon>
        <taxon>Monodopsidaceae</taxon>
        <taxon>Nannochloropsis</taxon>
    </lineage>
</organism>
<evidence type="ECO:0000313" key="1">
    <source>
        <dbReference type="EMBL" id="EWM25342.1"/>
    </source>
</evidence>
<name>W7TGW8_9STRA</name>
<dbReference type="Proteomes" id="UP000019335">
    <property type="component" value="Chromosome 11"/>
</dbReference>
<comment type="caution">
    <text evidence="1">The sequence shown here is derived from an EMBL/GenBank/DDBJ whole genome shotgun (WGS) entry which is preliminary data.</text>
</comment>
<sequence>MCLPIVQIPCAIFVCSRGLQVATGCPPIGALASYLDESCPCGIRPAAFLTHYCKPSGDLSRHIFPSTVSSKQRALLFFSWGLEQHYNERVSCPLPELASLSGRKCQAPAGRTNKSPIPVTRGRIIQIVQGSRRTRKTFIRLKMIGDGGELAQSGGACWGPLGPWRRIQRHRWHVKAHKTRT</sequence>
<dbReference type="EMBL" id="AZIL01000936">
    <property type="protein sequence ID" value="EWM25342.1"/>
    <property type="molecule type" value="Genomic_DNA"/>
</dbReference>
<proteinExistence type="predicted"/>
<keyword evidence="2" id="KW-1185">Reference proteome</keyword>